<keyword evidence="1" id="KW-0472">Membrane</keyword>
<dbReference type="Proteomes" id="UP001185092">
    <property type="component" value="Unassembled WGS sequence"/>
</dbReference>
<feature type="transmembrane region" description="Helical" evidence="1">
    <location>
        <begin position="45"/>
        <end position="64"/>
    </location>
</feature>
<keyword evidence="1" id="KW-0812">Transmembrane</keyword>
<proteinExistence type="predicted"/>
<evidence type="ECO:0000313" key="2">
    <source>
        <dbReference type="EMBL" id="MDR6238496.1"/>
    </source>
</evidence>
<feature type="transmembrane region" description="Helical" evidence="1">
    <location>
        <begin position="135"/>
        <end position="160"/>
    </location>
</feature>
<keyword evidence="3" id="KW-1185">Reference proteome</keyword>
<organism evidence="2 3">
    <name type="scientific">Aureibacter tunicatorum</name>
    <dbReference type="NCBI Taxonomy" id="866807"/>
    <lineage>
        <taxon>Bacteria</taxon>
        <taxon>Pseudomonadati</taxon>
        <taxon>Bacteroidota</taxon>
        <taxon>Cytophagia</taxon>
        <taxon>Cytophagales</taxon>
        <taxon>Persicobacteraceae</taxon>
        <taxon>Aureibacter</taxon>
    </lineage>
</organism>
<dbReference type="AlphaFoldDB" id="A0AAE4BRB7"/>
<evidence type="ECO:0000313" key="3">
    <source>
        <dbReference type="Proteomes" id="UP001185092"/>
    </source>
</evidence>
<feature type="transmembrane region" description="Helical" evidence="1">
    <location>
        <begin position="12"/>
        <end position="39"/>
    </location>
</feature>
<keyword evidence="1" id="KW-1133">Transmembrane helix</keyword>
<accession>A0AAE4BRB7</accession>
<name>A0AAE4BRB7_9BACT</name>
<reference evidence="2" key="1">
    <citation type="submission" date="2023-07" db="EMBL/GenBank/DDBJ databases">
        <title>Genomic Encyclopedia of Type Strains, Phase IV (KMG-IV): sequencing the most valuable type-strain genomes for metagenomic binning, comparative biology and taxonomic classification.</title>
        <authorList>
            <person name="Goeker M."/>
        </authorList>
    </citation>
    <scope>NUCLEOTIDE SEQUENCE</scope>
    <source>
        <strain evidence="2">DSM 26174</strain>
    </source>
</reference>
<dbReference type="RefSeq" id="WP_309938007.1">
    <property type="nucleotide sequence ID" value="NZ_AP025305.1"/>
</dbReference>
<gene>
    <name evidence="2" type="ORF">HNQ88_001533</name>
</gene>
<dbReference type="EMBL" id="JAVDQD010000002">
    <property type="protein sequence ID" value="MDR6238496.1"/>
    <property type="molecule type" value="Genomic_DNA"/>
</dbReference>
<evidence type="ECO:0000256" key="1">
    <source>
        <dbReference type="SAM" id="Phobius"/>
    </source>
</evidence>
<feature type="transmembrane region" description="Helical" evidence="1">
    <location>
        <begin position="71"/>
        <end position="92"/>
    </location>
</feature>
<sequence>MNRIELNQNKWAILIVFWIVLGYVFSIDFSQNVGCISYITPDLEIYRASFALISFSLIGSTFFVHSKHYRIGIFAIEFILYLTILFILKGGYMVGFGGAPDEAVYLYDWIAVTLRFYNLSLFISNRQTPKVKWLLIALPIILSLALMQIKAKFLAMPIYFLNL</sequence>
<feature type="transmembrane region" description="Helical" evidence="1">
    <location>
        <begin position="104"/>
        <end position="123"/>
    </location>
</feature>
<protein>
    <submittedName>
        <fullName evidence="2">Uncharacterized protein</fullName>
    </submittedName>
</protein>
<comment type="caution">
    <text evidence="2">The sequence shown here is derived from an EMBL/GenBank/DDBJ whole genome shotgun (WGS) entry which is preliminary data.</text>
</comment>